<accession>A0ABU6NU99</accession>
<protein>
    <submittedName>
        <fullName evidence="1">Uncharacterized protein</fullName>
    </submittedName>
</protein>
<gene>
    <name evidence="1" type="ORF">P9271_02755</name>
</gene>
<dbReference type="EMBL" id="JARTFS010000002">
    <property type="protein sequence ID" value="MED4400278.1"/>
    <property type="molecule type" value="Genomic_DNA"/>
</dbReference>
<reference evidence="1 2" key="1">
    <citation type="submission" date="2023-03" db="EMBL/GenBank/DDBJ databases">
        <title>Bacillus Genome Sequencing.</title>
        <authorList>
            <person name="Dunlap C."/>
        </authorList>
    </citation>
    <scope>NUCLEOTIDE SEQUENCE [LARGE SCALE GENOMIC DNA]</scope>
    <source>
        <strain evidence="1 2">NRS-1717</strain>
    </source>
</reference>
<dbReference type="Proteomes" id="UP001342826">
    <property type="component" value="Unassembled WGS sequence"/>
</dbReference>
<name>A0ABU6NU99_9BACI</name>
<comment type="caution">
    <text evidence="1">The sequence shown here is derived from an EMBL/GenBank/DDBJ whole genome shotgun (WGS) entry which is preliminary data.</text>
</comment>
<evidence type="ECO:0000313" key="2">
    <source>
        <dbReference type="Proteomes" id="UP001342826"/>
    </source>
</evidence>
<sequence length="73" mass="8645">MAQELNFYWLIVIDKETGVFHNAQILDKSKRPINEVLARFERKFPRYVVVEGGEGLENRPEIIRDLPLIENYL</sequence>
<proteinExistence type="predicted"/>
<organism evidence="1 2">
    <name type="scientific">Metabacillus fastidiosus</name>
    <dbReference type="NCBI Taxonomy" id="1458"/>
    <lineage>
        <taxon>Bacteria</taxon>
        <taxon>Bacillati</taxon>
        <taxon>Bacillota</taxon>
        <taxon>Bacilli</taxon>
        <taxon>Bacillales</taxon>
        <taxon>Bacillaceae</taxon>
        <taxon>Metabacillus</taxon>
    </lineage>
</organism>
<dbReference type="RefSeq" id="WP_066224284.1">
    <property type="nucleotide sequence ID" value="NZ_JARTFS010000002.1"/>
</dbReference>
<dbReference type="GeneID" id="301139174"/>
<evidence type="ECO:0000313" key="1">
    <source>
        <dbReference type="EMBL" id="MED4400278.1"/>
    </source>
</evidence>
<keyword evidence="2" id="KW-1185">Reference proteome</keyword>